<dbReference type="HOGENOM" id="CLU_589206_0_0_1"/>
<evidence type="ECO:0000256" key="7">
    <source>
        <dbReference type="SAM" id="Coils"/>
    </source>
</evidence>
<dbReference type="VEuPathDB" id="MicrosporidiaDB:H312_00646"/>
<dbReference type="GO" id="GO:0004222">
    <property type="term" value="F:metalloendopeptidase activity"/>
    <property type="evidence" value="ECO:0007669"/>
    <property type="project" value="InterPro"/>
</dbReference>
<feature type="transmembrane region" description="Helical" evidence="8">
    <location>
        <begin position="6"/>
        <end position="24"/>
    </location>
</feature>
<proteinExistence type="inferred from homology"/>
<dbReference type="Pfam" id="PF01435">
    <property type="entry name" value="Peptidase_M48"/>
    <property type="match status" value="1"/>
</dbReference>
<feature type="transmembrane region" description="Helical" evidence="8">
    <location>
        <begin position="337"/>
        <end position="359"/>
    </location>
</feature>
<organism evidence="10 11">
    <name type="scientific">Anncaliia algerae PRA339</name>
    <dbReference type="NCBI Taxonomy" id="1288291"/>
    <lineage>
        <taxon>Eukaryota</taxon>
        <taxon>Fungi</taxon>
        <taxon>Fungi incertae sedis</taxon>
        <taxon>Microsporidia</taxon>
        <taxon>Tubulinosematoidea</taxon>
        <taxon>Tubulinosematidae</taxon>
        <taxon>Anncaliia</taxon>
    </lineage>
</organism>
<feature type="coiled-coil region" evidence="7">
    <location>
        <begin position="163"/>
        <end position="193"/>
    </location>
</feature>
<gene>
    <name evidence="10" type="ORF">H312_00646</name>
</gene>
<evidence type="ECO:0000256" key="1">
    <source>
        <dbReference type="ARBA" id="ARBA00022670"/>
    </source>
</evidence>
<evidence type="ECO:0000256" key="5">
    <source>
        <dbReference type="ARBA" id="ARBA00023049"/>
    </source>
</evidence>
<keyword evidence="2" id="KW-0479">Metal-binding</keyword>
<evidence type="ECO:0000256" key="8">
    <source>
        <dbReference type="SAM" id="Phobius"/>
    </source>
</evidence>
<comment type="similarity">
    <text evidence="6">Belongs to the peptidase M48 family.</text>
</comment>
<evidence type="ECO:0000259" key="9">
    <source>
        <dbReference type="Pfam" id="PF01435"/>
    </source>
</evidence>
<feature type="transmembrane region" description="Helical" evidence="8">
    <location>
        <begin position="313"/>
        <end position="331"/>
    </location>
</feature>
<keyword evidence="8" id="KW-0472">Membrane</keyword>
<keyword evidence="11" id="KW-1185">Reference proteome</keyword>
<feature type="transmembrane region" description="Helical" evidence="8">
    <location>
        <begin position="75"/>
        <end position="92"/>
    </location>
</feature>
<name>A0A059F455_9MICR</name>
<keyword evidence="7" id="KW-0175">Coiled coil</keyword>
<keyword evidence="8" id="KW-0812">Transmembrane</keyword>
<keyword evidence="8" id="KW-1133">Transmembrane helix</keyword>
<evidence type="ECO:0000256" key="3">
    <source>
        <dbReference type="ARBA" id="ARBA00022801"/>
    </source>
</evidence>
<dbReference type="GO" id="GO:0046872">
    <property type="term" value="F:metal ion binding"/>
    <property type="evidence" value="ECO:0007669"/>
    <property type="project" value="UniProtKB-KW"/>
</dbReference>
<evidence type="ECO:0000256" key="2">
    <source>
        <dbReference type="ARBA" id="ARBA00022723"/>
    </source>
</evidence>
<feature type="transmembrane region" description="Helical" evidence="8">
    <location>
        <begin position="36"/>
        <end position="55"/>
    </location>
</feature>
<dbReference type="Proteomes" id="UP000030655">
    <property type="component" value="Unassembled WGS sequence"/>
</dbReference>
<evidence type="ECO:0000313" key="10">
    <source>
        <dbReference type="EMBL" id="KCZ81887.1"/>
    </source>
</evidence>
<feature type="transmembrane region" description="Helical" evidence="8">
    <location>
        <begin position="99"/>
        <end position="120"/>
    </location>
</feature>
<dbReference type="InterPro" id="IPR001915">
    <property type="entry name" value="Peptidase_M48"/>
</dbReference>
<evidence type="ECO:0000313" key="11">
    <source>
        <dbReference type="Proteomes" id="UP000030655"/>
    </source>
</evidence>
<keyword evidence="1 6" id="KW-0645">Protease</keyword>
<keyword evidence="4 6" id="KW-0862">Zinc</keyword>
<keyword evidence="5 6" id="KW-0482">Metalloprotease</keyword>
<comment type="cofactor">
    <cofactor evidence="6">
        <name>Zn(2+)</name>
        <dbReference type="ChEBI" id="CHEBI:29105"/>
    </cofactor>
    <text evidence="6">Binds 1 zinc ion per subunit.</text>
</comment>
<protein>
    <recommendedName>
        <fullName evidence="9">Peptidase M48 domain-containing protein</fullName>
    </recommendedName>
</protein>
<dbReference type="EMBL" id="KK365135">
    <property type="protein sequence ID" value="KCZ81887.1"/>
    <property type="molecule type" value="Genomic_DNA"/>
</dbReference>
<feature type="domain" description="Peptidase M48" evidence="9">
    <location>
        <begin position="285"/>
        <end position="423"/>
    </location>
</feature>
<dbReference type="OrthoDB" id="10327380at2759"/>
<keyword evidence="3 6" id="KW-0378">Hydrolase</keyword>
<reference evidence="11" key="1">
    <citation type="submission" date="2013-02" db="EMBL/GenBank/DDBJ databases">
        <authorList>
            <consortium name="The Broad Institute Genome Sequencing Platform"/>
            <person name="Cuomo C."/>
            <person name="Becnel J."/>
            <person name="Sanscrainte N."/>
            <person name="Walker B."/>
            <person name="Young S.K."/>
            <person name="Zeng Q."/>
            <person name="Gargeya S."/>
            <person name="Fitzgerald M."/>
            <person name="Haas B."/>
            <person name="Abouelleil A."/>
            <person name="Alvarado L."/>
            <person name="Arachchi H.M."/>
            <person name="Berlin A.M."/>
            <person name="Chapman S.B."/>
            <person name="Dewar J."/>
            <person name="Goldberg J."/>
            <person name="Griggs A."/>
            <person name="Gujja S."/>
            <person name="Hansen M."/>
            <person name="Howarth C."/>
            <person name="Imamovic A."/>
            <person name="Larimer J."/>
            <person name="McCowan C."/>
            <person name="Murphy C."/>
            <person name="Neiman D."/>
            <person name="Pearson M."/>
            <person name="Priest M."/>
            <person name="Roberts A."/>
            <person name="Saif S."/>
            <person name="Shea T."/>
            <person name="Sisk P."/>
            <person name="Sykes S."/>
            <person name="Wortman J."/>
            <person name="Nusbaum C."/>
            <person name="Birren B."/>
        </authorList>
    </citation>
    <scope>NUCLEOTIDE SEQUENCE [LARGE SCALE GENOMIC DNA]</scope>
    <source>
        <strain evidence="11">PRA339</strain>
    </source>
</reference>
<evidence type="ECO:0000256" key="4">
    <source>
        <dbReference type="ARBA" id="ARBA00022833"/>
    </source>
</evidence>
<dbReference type="AlphaFoldDB" id="A0A059F455"/>
<accession>A0A059F455</accession>
<feature type="transmembrane region" description="Helical" evidence="8">
    <location>
        <begin position="126"/>
        <end position="153"/>
    </location>
</feature>
<dbReference type="GO" id="GO:0006508">
    <property type="term" value="P:proteolysis"/>
    <property type="evidence" value="ECO:0007669"/>
    <property type="project" value="UniProtKB-KW"/>
</dbReference>
<evidence type="ECO:0000256" key="6">
    <source>
        <dbReference type="RuleBase" id="RU003983"/>
    </source>
</evidence>
<reference evidence="10 11" key="2">
    <citation type="submission" date="2014-03" db="EMBL/GenBank/DDBJ databases">
        <title>The Genome Sequence of Anncaliia algerae insect isolate PRA339.</title>
        <authorList>
            <consortium name="The Broad Institute Genome Sequencing Platform"/>
            <consortium name="The Broad Institute Genome Sequencing Center for Infectious Disease"/>
            <person name="Cuomo C."/>
            <person name="Becnel J."/>
            <person name="Sanscrainte N."/>
            <person name="Walker B."/>
            <person name="Young S.K."/>
            <person name="Zeng Q."/>
            <person name="Gargeya S."/>
            <person name="Fitzgerald M."/>
            <person name="Haas B."/>
            <person name="Abouelleil A."/>
            <person name="Alvarado L."/>
            <person name="Arachchi H.M."/>
            <person name="Berlin A.M."/>
            <person name="Chapman S.B."/>
            <person name="Dewar J."/>
            <person name="Goldberg J."/>
            <person name="Griggs A."/>
            <person name="Gujja S."/>
            <person name="Hansen M."/>
            <person name="Howarth C."/>
            <person name="Imamovic A."/>
            <person name="Larimer J."/>
            <person name="McCowan C."/>
            <person name="Murphy C."/>
            <person name="Neiman D."/>
            <person name="Pearson M."/>
            <person name="Priest M."/>
            <person name="Roberts A."/>
            <person name="Saif S."/>
            <person name="Shea T."/>
            <person name="Sisk P."/>
            <person name="Sykes S."/>
            <person name="Wortman J."/>
            <person name="Nusbaum C."/>
            <person name="Birren B."/>
        </authorList>
    </citation>
    <scope>NUCLEOTIDE SEQUENCE [LARGE SCALE GENOMIC DNA]</scope>
    <source>
        <strain evidence="10 11">PRA339</strain>
    </source>
</reference>
<sequence length="427" mass="51071">MRLLIHSFAIIVLILHIFSFLLTMKDIYKHWKRKNTYYNILVGNIKYIILMYLFHRESINTLDILTERTEVLKNITDNFVYCVVYFLFWTNCENSLIPFLIIFLILLALSSKICVFLLMYSKNANLVIFIFFILFFIILNIYYSVVIFLFCYLKRKKDYKFNLSNTSIKENKLNNEENKLNNEEIKLINNENKLNNKIFLENQTNEEYLFKNNDLMHVKETIISVEKRNLVDNDVIQIKEDIYTLINNNFDFVCYEPNEKGINFATSYILNMKFLILAGDTSIFNADELYSIVMHEIGHGTLGQLLFYDFLDWMIYLSCFFVYCFIFNAFIKRDDLMNYKLIILLLNSYMFIYLYNIIINIFNRYLEIKADDYANENGQGNFLIDSFKKISEAERSPYYLNFLSSFLFSTHPSMHERVKNLTKNLNV</sequence>